<dbReference type="Proteomes" id="UP000237608">
    <property type="component" value="Unassembled WGS sequence"/>
</dbReference>
<accession>A0A2S7W838</accession>
<comment type="caution">
    <text evidence="7">The sequence shown here is derived from an EMBL/GenBank/DDBJ whole genome shotgun (WGS) entry which is preliminary data.</text>
</comment>
<sequence length="495" mass="57123">MEFRELLKGTSFMMVTRFAQFSAGMVTTKISALLLGTTGIGIINQLTFLTQKMSQFTTLSMVEAVVKQIAENKYEKDVKEIISSAFKSYIILVSSFSLISITFLSIFSSDLTIHVFGEKEFISYFFIAIFTFPFLIITSIPFAILKGFRDIKLISRIRITIVFTNLVIAVPLIYFYKLDGAVAYIPISYIVDLILHLFIANKLYFNKLGINLNSIFKASFRTDFVKELFYFSGFGIIVGTYAIFSEFICRSIVVSQLGIDKLGLYAPIIMWGSMITGFLLPALSTYLYPRFCELKNNAQITGLLNDALRLGTLVIIPLLFIGIPYKEFIISIFYTKEFVLAAKFLPYHFLGLLFYVWWYGFTQAMTPTGRIKQHGFFQILYFSLDMLVTYYFVTNFGLYGWMLKHIISPFVFFWIYIVYANIKMEYRITRENIILMLFTLVSSVILIMLMNISFENFEINTLLGPLLLICSYFVLKKEEQLFIKKKLSVKKIKTK</sequence>
<keyword evidence="4 6" id="KW-1133">Transmembrane helix</keyword>
<evidence type="ECO:0000313" key="8">
    <source>
        <dbReference type="Proteomes" id="UP000237608"/>
    </source>
</evidence>
<dbReference type="AlphaFoldDB" id="A0A2S7W838"/>
<feature type="transmembrane region" description="Helical" evidence="6">
    <location>
        <begin position="399"/>
        <end position="422"/>
    </location>
</feature>
<proteinExistence type="predicted"/>
<feature type="transmembrane region" description="Helical" evidence="6">
    <location>
        <begin position="20"/>
        <end position="43"/>
    </location>
</feature>
<gene>
    <name evidence="7" type="ORF">BTO13_00215</name>
</gene>
<dbReference type="PANTHER" id="PTHR30250">
    <property type="entry name" value="PST FAMILY PREDICTED COLANIC ACID TRANSPORTER"/>
    <property type="match status" value="1"/>
</dbReference>
<evidence type="ECO:0008006" key="9">
    <source>
        <dbReference type="Google" id="ProtNLM"/>
    </source>
</evidence>
<dbReference type="GO" id="GO:0005886">
    <property type="term" value="C:plasma membrane"/>
    <property type="evidence" value="ECO:0007669"/>
    <property type="project" value="UniProtKB-SubCell"/>
</dbReference>
<feature type="transmembrane region" description="Helical" evidence="6">
    <location>
        <begin position="89"/>
        <end position="109"/>
    </location>
</feature>
<feature type="transmembrane region" description="Helical" evidence="6">
    <location>
        <begin position="121"/>
        <end position="145"/>
    </location>
</feature>
<feature type="transmembrane region" description="Helical" evidence="6">
    <location>
        <begin position="345"/>
        <end position="362"/>
    </location>
</feature>
<dbReference type="EMBL" id="MSCL01000001">
    <property type="protein sequence ID" value="PQJ73795.1"/>
    <property type="molecule type" value="Genomic_DNA"/>
</dbReference>
<keyword evidence="8" id="KW-1185">Reference proteome</keyword>
<keyword evidence="2" id="KW-1003">Cell membrane</keyword>
<dbReference type="Pfam" id="PF01943">
    <property type="entry name" value="Polysacc_synt"/>
    <property type="match status" value="1"/>
</dbReference>
<dbReference type="InterPro" id="IPR002797">
    <property type="entry name" value="Polysacc_synth"/>
</dbReference>
<evidence type="ECO:0000256" key="3">
    <source>
        <dbReference type="ARBA" id="ARBA00022692"/>
    </source>
</evidence>
<feature type="transmembrane region" description="Helical" evidence="6">
    <location>
        <begin position="224"/>
        <end position="244"/>
    </location>
</feature>
<keyword evidence="5 6" id="KW-0472">Membrane</keyword>
<evidence type="ECO:0000256" key="6">
    <source>
        <dbReference type="SAM" id="Phobius"/>
    </source>
</evidence>
<feature type="transmembrane region" description="Helical" evidence="6">
    <location>
        <begin position="264"/>
        <end position="287"/>
    </location>
</feature>
<dbReference type="RefSeq" id="WP_105044948.1">
    <property type="nucleotide sequence ID" value="NZ_CP150662.1"/>
</dbReference>
<evidence type="ECO:0000313" key="7">
    <source>
        <dbReference type="EMBL" id="PQJ73795.1"/>
    </source>
</evidence>
<feature type="transmembrane region" description="Helical" evidence="6">
    <location>
        <begin position="182"/>
        <end position="204"/>
    </location>
</feature>
<comment type="subcellular location">
    <subcellularLocation>
        <location evidence="1">Cell membrane</location>
        <topology evidence="1">Multi-pass membrane protein</topology>
    </subcellularLocation>
</comment>
<keyword evidence="3 6" id="KW-0812">Transmembrane</keyword>
<feature type="transmembrane region" description="Helical" evidence="6">
    <location>
        <begin position="307"/>
        <end position="325"/>
    </location>
</feature>
<evidence type="ECO:0000256" key="5">
    <source>
        <dbReference type="ARBA" id="ARBA00023136"/>
    </source>
</evidence>
<evidence type="ECO:0000256" key="4">
    <source>
        <dbReference type="ARBA" id="ARBA00022989"/>
    </source>
</evidence>
<feature type="transmembrane region" description="Helical" evidence="6">
    <location>
        <begin position="374"/>
        <end position="393"/>
    </location>
</feature>
<feature type="transmembrane region" description="Helical" evidence="6">
    <location>
        <begin position="459"/>
        <end position="475"/>
    </location>
</feature>
<feature type="transmembrane region" description="Helical" evidence="6">
    <location>
        <begin position="434"/>
        <end position="453"/>
    </location>
</feature>
<evidence type="ECO:0000256" key="2">
    <source>
        <dbReference type="ARBA" id="ARBA00022475"/>
    </source>
</evidence>
<name>A0A2S7W838_9FLAO</name>
<dbReference type="PANTHER" id="PTHR30250:SF11">
    <property type="entry name" value="O-ANTIGEN TRANSPORTER-RELATED"/>
    <property type="match status" value="1"/>
</dbReference>
<protein>
    <recommendedName>
        <fullName evidence="9">Polysaccharide biosynthesis protein</fullName>
    </recommendedName>
</protein>
<dbReference type="OrthoDB" id="9769862at2"/>
<feature type="transmembrane region" description="Helical" evidence="6">
    <location>
        <begin position="157"/>
        <end position="176"/>
    </location>
</feature>
<organism evidence="7 8">
    <name type="scientific">Polaribacter gangjinensis</name>
    <dbReference type="NCBI Taxonomy" id="574710"/>
    <lineage>
        <taxon>Bacteria</taxon>
        <taxon>Pseudomonadati</taxon>
        <taxon>Bacteroidota</taxon>
        <taxon>Flavobacteriia</taxon>
        <taxon>Flavobacteriales</taxon>
        <taxon>Flavobacteriaceae</taxon>
    </lineage>
</organism>
<dbReference type="InterPro" id="IPR050833">
    <property type="entry name" value="Poly_Biosynth_Transport"/>
</dbReference>
<evidence type="ECO:0000256" key="1">
    <source>
        <dbReference type="ARBA" id="ARBA00004651"/>
    </source>
</evidence>
<reference evidence="7 8" key="1">
    <citation type="submission" date="2016-12" db="EMBL/GenBank/DDBJ databases">
        <title>Trade-off between light-utilization and light-protection in marine flavobacteria.</title>
        <authorList>
            <person name="Kumagai Y."/>
            <person name="Yoshizawa S."/>
            <person name="Kogure K."/>
            <person name="Iwasaki W."/>
        </authorList>
    </citation>
    <scope>NUCLEOTIDE SEQUENCE [LARGE SCALE GENOMIC DNA]</scope>
    <source>
        <strain evidence="7 8">KCTC 22729</strain>
    </source>
</reference>